<organism evidence="3 4">
    <name type="scientific">Herbiconiux flava</name>
    <dbReference type="NCBI Taxonomy" id="881268"/>
    <lineage>
        <taxon>Bacteria</taxon>
        <taxon>Bacillati</taxon>
        <taxon>Actinomycetota</taxon>
        <taxon>Actinomycetes</taxon>
        <taxon>Micrococcales</taxon>
        <taxon>Microbacteriaceae</taxon>
        <taxon>Herbiconiux</taxon>
    </lineage>
</organism>
<evidence type="ECO:0000313" key="4">
    <source>
        <dbReference type="Proteomes" id="UP000549913"/>
    </source>
</evidence>
<keyword evidence="2 3" id="KW-0808">Transferase</keyword>
<dbReference type="GO" id="GO:0008713">
    <property type="term" value="F:ADP-heptose-lipopolysaccharide heptosyltransferase activity"/>
    <property type="evidence" value="ECO:0007669"/>
    <property type="project" value="TreeGrafter"/>
</dbReference>
<accession>A0A852SSJ5</accession>
<keyword evidence="4" id="KW-1185">Reference proteome</keyword>
<dbReference type="SUPFAM" id="SSF53756">
    <property type="entry name" value="UDP-Glycosyltransferase/glycogen phosphorylase"/>
    <property type="match status" value="1"/>
</dbReference>
<name>A0A852SSJ5_9MICO</name>
<gene>
    <name evidence="3" type="ORF">BJ984_002901</name>
</gene>
<keyword evidence="1" id="KW-0328">Glycosyltransferase</keyword>
<reference evidence="3 4" key="1">
    <citation type="submission" date="2020-07" db="EMBL/GenBank/DDBJ databases">
        <title>Sequencing the genomes of 1000 actinobacteria strains.</title>
        <authorList>
            <person name="Klenk H.-P."/>
        </authorList>
    </citation>
    <scope>NUCLEOTIDE SEQUENCE [LARGE SCALE GENOMIC DNA]</scope>
    <source>
        <strain evidence="3 4">DSM 26474</strain>
    </source>
</reference>
<evidence type="ECO:0000313" key="3">
    <source>
        <dbReference type="EMBL" id="NYD71743.1"/>
    </source>
</evidence>
<dbReference type="GO" id="GO:0005829">
    <property type="term" value="C:cytosol"/>
    <property type="evidence" value="ECO:0007669"/>
    <property type="project" value="TreeGrafter"/>
</dbReference>
<dbReference type="PANTHER" id="PTHR30160:SF1">
    <property type="entry name" value="LIPOPOLYSACCHARIDE 1,2-N-ACETYLGLUCOSAMINETRANSFERASE-RELATED"/>
    <property type="match status" value="1"/>
</dbReference>
<dbReference type="Pfam" id="PF01075">
    <property type="entry name" value="Glyco_transf_9"/>
    <property type="match status" value="1"/>
</dbReference>
<dbReference type="GO" id="GO:0009244">
    <property type="term" value="P:lipopolysaccharide core region biosynthetic process"/>
    <property type="evidence" value="ECO:0007669"/>
    <property type="project" value="TreeGrafter"/>
</dbReference>
<dbReference type="CDD" id="cd03789">
    <property type="entry name" value="GT9_LPS_heptosyltransferase"/>
    <property type="match status" value="1"/>
</dbReference>
<dbReference type="AlphaFoldDB" id="A0A852SSJ5"/>
<protein>
    <submittedName>
        <fullName evidence="3">ADP-heptose:LPS heptosyltransferase</fullName>
    </submittedName>
</protein>
<dbReference type="EMBL" id="JACCBM010000001">
    <property type="protein sequence ID" value="NYD71743.1"/>
    <property type="molecule type" value="Genomic_DNA"/>
</dbReference>
<evidence type="ECO:0000256" key="2">
    <source>
        <dbReference type="ARBA" id="ARBA00022679"/>
    </source>
</evidence>
<proteinExistence type="predicted"/>
<dbReference type="RefSeq" id="WP_179548627.1">
    <property type="nucleotide sequence ID" value="NZ_BSEW01000002.1"/>
</dbReference>
<dbReference type="InterPro" id="IPR051199">
    <property type="entry name" value="LPS_LOS_Heptosyltrfase"/>
</dbReference>
<evidence type="ECO:0000256" key="1">
    <source>
        <dbReference type="ARBA" id="ARBA00022676"/>
    </source>
</evidence>
<dbReference type="InterPro" id="IPR002201">
    <property type="entry name" value="Glyco_trans_9"/>
</dbReference>
<dbReference type="PANTHER" id="PTHR30160">
    <property type="entry name" value="TETRAACYLDISACCHARIDE 4'-KINASE-RELATED"/>
    <property type="match status" value="1"/>
</dbReference>
<comment type="caution">
    <text evidence="3">The sequence shown here is derived from an EMBL/GenBank/DDBJ whole genome shotgun (WGS) entry which is preliminary data.</text>
</comment>
<dbReference type="Gene3D" id="3.40.50.2000">
    <property type="entry name" value="Glycogen Phosphorylase B"/>
    <property type="match status" value="2"/>
</dbReference>
<sequence>MLHFDPRDDDRPVLLALRALKLGDLLVAVPALHGLRRAHPGHRLVLAVPGWLEPIVDLVGGIDALLPTPGLNDPLPIAPGRIDVAVNLHGSGPESRLIVDALGARQAMVHQVPGLPAAPAPAPEWIDEMNERERWVRLVGAYGVPADPGDTTLEIAAPAPDARRLGADPLTTAPTVVHVGAFYGSRLWPADRFAAVARQLEQGGHHVVFTGSAAERERALAVAGAAGLGPGRVLAGELGLAEFAGVIAHARLVVSADTGAAHLASAYRRPSVVLFGPAAPEIWGPPPGPHIVLTDAAQRRGDAFADTPDPAILAVSVEDVLAAIAALSPEGVL</sequence>
<dbReference type="Proteomes" id="UP000549913">
    <property type="component" value="Unassembled WGS sequence"/>
</dbReference>